<dbReference type="AlphaFoldDB" id="A0AAN1W0S6"/>
<reference evidence="3 4" key="1">
    <citation type="submission" date="2019-03" db="EMBL/GenBank/DDBJ databases">
        <title>Complete genome sequence of Ferrigenium kumadai strain An22, a microaerophilic iron-oxidizing bacterium isolated from a paddy field soil.</title>
        <authorList>
            <person name="Watanabe T."/>
            <person name="Asakawa S."/>
        </authorList>
    </citation>
    <scope>NUCLEOTIDE SEQUENCE [LARGE SCALE GENOMIC DNA]</scope>
    <source>
        <strain evidence="3 4">An22</strain>
    </source>
</reference>
<evidence type="ECO:0000256" key="1">
    <source>
        <dbReference type="SAM" id="Phobius"/>
    </source>
</evidence>
<dbReference type="Proteomes" id="UP001319121">
    <property type="component" value="Chromosome"/>
</dbReference>
<keyword evidence="2" id="KW-0732">Signal</keyword>
<gene>
    <name evidence="3" type="ORF">FGKAn22_13250</name>
</gene>
<accession>A0AAN1W0S6</accession>
<feature type="transmembrane region" description="Helical" evidence="1">
    <location>
        <begin position="275"/>
        <end position="293"/>
    </location>
</feature>
<keyword evidence="4" id="KW-1185">Reference proteome</keyword>
<dbReference type="EMBL" id="AP019536">
    <property type="protein sequence ID" value="BBI99632.1"/>
    <property type="molecule type" value="Genomic_DNA"/>
</dbReference>
<evidence type="ECO:0000313" key="3">
    <source>
        <dbReference type="EMBL" id="BBI99632.1"/>
    </source>
</evidence>
<keyword evidence="1" id="KW-1133">Transmembrane helix</keyword>
<keyword evidence="1" id="KW-0812">Transmembrane</keyword>
<evidence type="ECO:0008006" key="5">
    <source>
        <dbReference type="Google" id="ProtNLM"/>
    </source>
</evidence>
<proteinExistence type="predicted"/>
<name>A0AAN1W0S6_9PROT</name>
<dbReference type="KEGG" id="fku:FGKAn22_13250"/>
<keyword evidence="1" id="KW-0472">Membrane</keyword>
<sequence length="310" mass="34064">MRILKPSVLVLALASASLSFAAEVPSPTTVPAAAKEYPGHDHAAMGGMMGRAMAWTNHPILKTKVGGEARERMTVTVVPQNIVADGVMAWSNKLADEHGRRQLPLEMAGAKLDKPESGGFHWLSAREEQGGNVRVASTVYYFGERGAENPTAMFMTQKHELEIIPQPYPREHSRYRANEDWKFLVRFNGQPLAGQKVAMETQNGTKSESVSDTQGIITVHLPDDFKAEEKQKEMGWRGMRGSDFVLVAERADGGKNYLTAFNGSYGKNAFDQRSVAMGIGFTLLGMFGAAPLLRQRKARKNDAAEQKVEV</sequence>
<evidence type="ECO:0000313" key="4">
    <source>
        <dbReference type="Proteomes" id="UP001319121"/>
    </source>
</evidence>
<feature type="chain" id="PRO_5042923792" description="DUF4198 domain-containing protein" evidence="2">
    <location>
        <begin position="22"/>
        <end position="310"/>
    </location>
</feature>
<protein>
    <recommendedName>
        <fullName evidence="5">DUF4198 domain-containing protein</fullName>
    </recommendedName>
</protein>
<evidence type="ECO:0000256" key="2">
    <source>
        <dbReference type="SAM" id="SignalP"/>
    </source>
</evidence>
<organism evidence="3 4">
    <name type="scientific">Ferrigenium kumadai</name>
    <dbReference type="NCBI Taxonomy" id="1682490"/>
    <lineage>
        <taxon>Bacteria</taxon>
        <taxon>Pseudomonadati</taxon>
        <taxon>Pseudomonadota</taxon>
        <taxon>Betaproteobacteria</taxon>
        <taxon>Nitrosomonadales</taxon>
        <taxon>Gallionellaceae</taxon>
        <taxon>Ferrigenium</taxon>
    </lineage>
</organism>
<dbReference type="RefSeq" id="WP_212784874.1">
    <property type="nucleotide sequence ID" value="NZ_AP019536.1"/>
</dbReference>
<feature type="signal peptide" evidence="2">
    <location>
        <begin position="1"/>
        <end position="21"/>
    </location>
</feature>